<feature type="compositionally biased region" description="Basic and acidic residues" evidence="2">
    <location>
        <begin position="684"/>
        <end position="698"/>
    </location>
</feature>
<feature type="compositionally biased region" description="Basic and acidic residues" evidence="2">
    <location>
        <begin position="523"/>
        <end position="537"/>
    </location>
</feature>
<feature type="compositionally biased region" description="Polar residues" evidence="2">
    <location>
        <begin position="297"/>
        <end position="306"/>
    </location>
</feature>
<dbReference type="PANTHER" id="PTHR11852:SF4">
    <property type="entry name" value="LITTLE ELONGATION COMPLEX SUBUNIT 1"/>
    <property type="match status" value="1"/>
</dbReference>
<keyword evidence="1" id="KW-0175">Coiled coil</keyword>
<feature type="compositionally biased region" description="Low complexity" evidence="2">
    <location>
        <begin position="714"/>
        <end position="724"/>
    </location>
</feature>
<feature type="compositionally biased region" description="Basic and acidic residues" evidence="2">
    <location>
        <begin position="726"/>
        <end position="736"/>
    </location>
</feature>
<feature type="compositionally biased region" description="Acidic residues" evidence="2">
    <location>
        <begin position="404"/>
        <end position="413"/>
    </location>
</feature>
<feature type="domain" description="Little elongation complex subunit 1 C-terminal" evidence="3">
    <location>
        <begin position="1309"/>
        <end position="1499"/>
    </location>
</feature>
<sequence>MMPGDNQSKTVAIAADATVGNCQNCSVLHQSLSEYVSSFLALKQKITASDDAIRLQQQLEELQIRLLSLEKKTADYESMQAELEEKKVALQVYGQMSEEMDILKKENSNSIAEKQKLEDQLSDVKELMETQSMENGKLKREKAVVENDLLKAQTSLMKSQAQADQIEKLMEKNAKTTSIKEDLENKVRLFEDSICKQNHQITQLTKEKTLLERNIYDLQARLMKLEKERNKDYRNTSTQASAPEEHKVDKEMVRSLLASLWTCVEPQQHAANMLCLPGPCTKQVLPSSPPKGLHCNLNHTSLSPSSHSREPHIHSIKTNASYSPLKSSPRQQRAERHPTCQQSRRSKKKTATPKRSHQSPEEPKTENMLPVVEIPELSFEAIMKLFEPMPPCISPLPELPSESMETEDGEETNPDPLQQEEYSTILTSASTHSSNTSVVPVEDNIDSPVIMTQEVDHLSSENNSLAFERDEINSIIEIQEEEMQLVENIQIEQGPATEQVVSASMSNASPVHVIVDVALQKTDSQKPSHRVNSDSKGFDINPEMDNAKDNTSENITKMDVDTDLSAKTEPRDAGESLNRSDTTVISKEVEDVEVGNASAVPSTFIDSNRGAEVTKENGLEMGEVREDSCALEESKVATVIQPQKSTQCLAGDTDVEKTCLPSSSDSCNTVEERRENDAPTALPKEIDGNEVNGKKEEGVDVTAFPCASNHDNGPLSPSQSSLLQMENDKSHHDRESGQTNSETPSKMKRNTETLNTEPVDHGCSLSDPPETKTLKCESFKENTPSLCRALSPKCLFPTVKLHTLETNPNQEQLDEGVSIEHISTNEKTLQPEPNKEEESAVKNTNAKDLPEDNINASIHKVTECKLGTSHTTTSSQQSARINEEHNECKESADVPGPDSITAHQPEFLGQLLTEMGPPLPPVLTPVSTPPKTGRSINPRQAIGKLSFPSPMDRLTSPTTPIQAQLTPNSQQQSTSSLSSPVRGIPSSPLQFGSATPKHAVPVPGRLPRTPMASCSPSSSSPSQENSMRLLDTMYPDLSAHARTLSILRGNVSLSCSSHTGASPSTTMSQMSGFKTITSTSTAFTKAETRGEKRQADGLPQPNKRKCLRLENSPLTISCQQGPSSSQNSGEETTSPKTPELKKLQDETSPSMDIKPTKQNVIDSFLKKIEQNCFDLLPVIRSHLFVGNLPKKPVMTDEEKEVISEICQSNLADNMVLAILNKLKAEKRDLSVNYLQALCRVHTGICRQKRDWEKAHILAYSILTEDFPDAAKLILFIVTTWPTVLSHSSSLCQAIQTVTKLIAQEDLLSCLSVFLSWDKSPPCDIDELISRTLSKIRSVSGLSFTQHSRHGEDLGTEAWECVFTLHLLCAHKKWKWTYENILGKELWPLMNTWVTQPRDQQAPVSDVTVSTVLRLIGRISQLGIKERNISSVITVANVINTFGRHGRTEGVPWEVQLAAIYCIYDLSPVNPQEALDALAAWRGERSQSVPPTVTSYINQLASVCRLIKS</sequence>
<feature type="compositionally biased region" description="Basic and acidic residues" evidence="2">
    <location>
        <begin position="881"/>
        <end position="892"/>
    </location>
</feature>
<feature type="compositionally biased region" description="Low complexity" evidence="2">
    <location>
        <begin position="868"/>
        <end position="878"/>
    </location>
</feature>
<feature type="region of interest" description="Disordered" evidence="2">
    <location>
        <begin position="229"/>
        <end position="248"/>
    </location>
</feature>
<feature type="compositionally biased region" description="Low complexity" evidence="2">
    <location>
        <begin position="964"/>
        <end position="980"/>
    </location>
</feature>
<feature type="region of interest" description="Disordered" evidence="2">
    <location>
        <begin position="657"/>
        <end position="769"/>
    </location>
</feature>
<dbReference type="Proteomes" id="UP001178508">
    <property type="component" value="Chromosome 8"/>
</dbReference>
<evidence type="ECO:0000256" key="2">
    <source>
        <dbReference type="SAM" id="MobiDB-lite"/>
    </source>
</evidence>
<dbReference type="InterPro" id="IPR057881">
    <property type="entry name" value="ICE1_C"/>
</dbReference>
<feature type="compositionally biased region" description="Basic and acidic residues" evidence="2">
    <location>
        <begin position="1086"/>
        <end position="1095"/>
    </location>
</feature>
<feature type="compositionally biased region" description="Polar residues" evidence="2">
    <location>
        <begin position="660"/>
        <end position="669"/>
    </location>
</feature>
<organism evidence="4 5">
    <name type="scientific">Xyrichtys novacula</name>
    <name type="common">Pearly razorfish</name>
    <name type="synonym">Hemipteronotus novacula</name>
    <dbReference type="NCBI Taxonomy" id="13765"/>
    <lineage>
        <taxon>Eukaryota</taxon>
        <taxon>Metazoa</taxon>
        <taxon>Chordata</taxon>
        <taxon>Craniata</taxon>
        <taxon>Vertebrata</taxon>
        <taxon>Euteleostomi</taxon>
        <taxon>Actinopterygii</taxon>
        <taxon>Neopterygii</taxon>
        <taxon>Teleostei</taxon>
        <taxon>Neoteleostei</taxon>
        <taxon>Acanthomorphata</taxon>
        <taxon>Eupercaria</taxon>
        <taxon>Labriformes</taxon>
        <taxon>Labridae</taxon>
        <taxon>Xyrichtys</taxon>
    </lineage>
</organism>
<feature type="region of interest" description="Disordered" evidence="2">
    <location>
        <begin position="824"/>
        <end position="850"/>
    </location>
</feature>
<dbReference type="PANTHER" id="PTHR11852">
    <property type="entry name" value="PLATELET-ACTIVATING FACTOR ACETYLHYDROLASE"/>
    <property type="match status" value="1"/>
</dbReference>
<feature type="region of interest" description="Disordered" evidence="2">
    <location>
        <begin position="868"/>
        <end position="900"/>
    </location>
</feature>
<feature type="compositionally biased region" description="Basic residues" evidence="2">
    <location>
        <begin position="344"/>
        <end position="357"/>
    </location>
</feature>
<reference evidence="4" key="1">
    <citation type="submission" date="2023-08" db="EMBL/GenBank/DDBJ databases">
        <authorList>
            <person name="Alioto T."/>
            <person name="Alioto T."/>
            <person name="Gomez Garrido J."/>
        </authorList>
    </citation>
    <scope>NUCLEOTIDE SEQUENCE</scope>
</reference>
<dbReference type="Pfam" id="PF25817">
    <property type="entry name" value="ICE1_C"/>
    <property type="match status" value="1"/>
</dbReference>
<feature type="region of interest" description="Disordered" evidence="2">
    <location>
        <begin position="521"/>
        <end position="580"/>
    </location>
</feature>
<feature type="compositionally biased region" description="Polar residues" evidence="2">
    <location>
        <begin position="316"/>
        <end position="331"/>
    </location>
</feature>
<feature type="coiled-coil region" evidence="1">
    <location>
        <begin position="45"/>
        <end position="134"/>
    </location>
</feature>
<gene>
    <name evidence="4" type="ORF">XNOV1_A017911</name>
</gene>
<dbReference type="EMBL" id="OY660871">
    <property type="protein sequence ID" value="CAJ1061777.1"/>
    <property type="molecule type" value="Genomic_DNA"/>
</dbReference>
<name>A0AAV1FJX8_XYRNO</name>
<feature type="region of interest" description="Disordered" evidence="2">
    <location>
        <begin position="291"/>
        <end position="369"/>
    </location>
</feature>
<feature type="region of interest" description="Disordered" evidence="2">
    <location>
        <begin position="393"/>
        <end position="416"/>
    </location>
</feature>
<proteinExistence type="predicted"/>
<evidence type="ECO:0000313" key="4">
    <source>
        <dbReference type="EMBL" id="CAJ1061777.1"/>
    </source>
</evidence>
<feature type="compositionally biased region" description="Basic and acidic residues" evidence="2">
    <location>
        <begin position="545"/>
        <end position="574"/>
    </location>
</feature>
<feature type="compositionally biased region" description="Polar residues" evidence="2">
    <location>
        <begin position="1112"/>
        <end position="1136"/>
    </location>
</feature>
<accession>A0AAV1FJX8</accession>
<feature type="region of interest" description="Disordered" evidence="2">
    <location>
        <begin position="920"/>
        <end position="1025"/>
    </location>
</feature>
<evidence type="ECO:0000256" key="1">
    <source>
        <dbReference type="SAM" id="Coils"/>
    </source>
</evidence>
<protein>
    <submittedName>
        <fullName evidence="4">Little elongation complex subunit 1</fullName>
    </submittedName>
</protein>
<feature type="compositionally biased region" description="Low complexity" evidence="2">
    <location>
        <begin position="1013"/>
        <end position="1022"/>
    </location>
</feature>
<keyword evidence="5" id="KW-1185">Reference proteome</keyword>
<evidence type="ECO:0000259" key="3">
    <source>
        <dbReference type="Pfam" id="PF25817"/>
    </source>
</evidence>
<feature type="coiled-coil region" evidence="1">
    <location>
        <begin position="166"/>
        <end position="228"/>
    </location>
</feature>
<feature type="region of interest" description="Disordered" evidence="2">
    <location>
        <begin position="1080"/>
        <end position="1153"/>
    </location>
</feature>
<evidence type="ECO:0000313" key="5">
    <source>
        <dbReference type="Proteomes" id="UP001178508"/>
    </source>
</evidence>